<reference evidence="2" key="1">
    <citation type="journal article" date="2008" name="Nat. Genet.">
        <title>The Pristionchus pacificus genome provides a unique perspective on nematode lifestyle and parasitism.</title>
        <authorList>
            <person name="Dieterich C."/>
            <person name="Clifton S.W."/>
            <person name="Schuster L.N."/>
            <person name="Chinwalla A."/>
            <person name="Delehaunty K."/>
            <person name="Dinkelacker I."/>
            <person name="Fulton L."/>
            <person name="Fulton R."/>
            <person name="Godfrey J."/>
            <person name="Minx P."/>
            <person name="Mitreva M."/>
            <person name="Roeseler W."/>
            <person name="Tian H."/>
            <person name="Witte H."/>
            <person name="Yang S.P."/>
            <person name="Wilson R.K."/>
            <person name="Sommer R.J."/>
        </authorList>
    </citation>
    <scope>NUCLEOTIDE SEQUENCE [LARGE SCALE GENOMIC DNA]</scope>
    <source>
        <strain evidence="2">PS312</strain>
    </source>
</reference>
<proteinExistence type="predicted"/>
<sequence length="428" mass="48944">MGCTRGSAKIDSSLSLSPSFLPLSLFSTRSSIPQLNMEETLELMPKPSSSLNLSTLPPDIIRIIIIMEKDSMDSMRLISRSWNSLVVEYLKDAHNKLPLERLHLHRILPPAEMQTVTRRVGGPIGLWISDRQLVQPPRKPQVHIHAVIPKGYEKRIGVNKWLTIHQKFPEAIEVAPEPQKFVESVPYKRILVYFLILIASVISPFAAFLSFKSPWALAIGPLVGLILSPLILCLRDSKETRNDQYRSARFARFISSFSRLESLILDGVYDPFDPYFDSTTSTFGDIHIDRMLLGASECDMGLRKRIIKLTRKHNIQHVAVIIRKCTSFDIRKFVIEIVRISATVSIYEDNTNTSDNRDNKYFDMSKDYWIAMIQYMKKEGILLKLTSSEDDNFNDEICSTRVCACISNRIDDCELGNRDYSFTERGFT</sequence>
<dbReference type="AlphaFoldDB" id="A0A2A6B6I2"/>
<dbReference type="EnsemblMetazoa" id="PPA33266.1">
    <property type="protein sequence ID" value="PPA33266.1"/>
    <property type="gene ID" value="WBGene00206126"/>
</dbReference>
<gene>
    <name evidence="1" type="primary">WBGene00206126</name>
</gene>
<accession>A0A2A6B6I2</accession>
<accession>A0A8R1YKX8</accession>
<evidence type="ECO:0000313" key="2">
    <source>
        <dbReference type="Proteomes" id="UP000005239"/>
    </source>
</evidence>
<reference evidence="1" key="2">
    <citation type="submission" date="2022-06" db="UniProtKB">
        <authorList>
            <consortium name="EnsemblMetazoa"/>
        </authorList>
    </citation>
    <scope>IDENTIFICATION</scope>
    <source>
        <strain evidence="1">PS312</strain>
    </source>
</reference>
<protein>
    <submittedName>
        <fullName evidence="1">Uncharacterized protein</fullName>
    </submittedName>
</protein>
<evidence type="ECO:0000313" key="1">
    <source>
        <dbReference type="EnsemblMetazoa" id="PPA33266.1"/>
    </source>
</evidence>
<keyword evidence="2" id="KW-1185">Reference proteome</keyword>
<dbReference type="Proteomes" id="UP000005239">
    <property type="component" value="Unassembled WGS sequence"/>
</dbReference>
<organism evidence="1 2">
    <name type="scientific">Pristionchus pacificus</name>
    <name type="common">Parasitic nematode worm</name>
    <dbReference type="NCBI Taxonomy" id="54126"/>
    <lineage>
        <taxon>Eukaryota</taxon>
        <taxon>Metazoa</taxon>
        <taxon>Ecdysozoa</taxon>
        <taxon>Nematoda</taxon>
        <taxon>Chromadorea</taxon>
        <taxon>Rhabditida</taxon>
        <taxon>Rhabditina</taxon>
        <taxon>Diplogasteromorpha</taxon>
        <taxon>Diplogasteroidea</taxon>
        <taxon>Neodiplogasteridae</taxon>
        <taxon>Pristionchus</taxon>
    </lineage>
</organism>
<name>A0A2A6B6I2_PRIPA</name>